<organism evidence="2 3">
    <name type="scientific">Streptomyces seoulensis</name>
    <dbReference type="NCBI Taxonomy" id="73044"/>
    <lineage>
        <taxon>Bacteria</taxon>
        <taxon>Bacillati</taxon>
        <taxon>Actinomycetota</taxon>
        <taxon>Actinomycetes</taxon>
        <taxon>Kitasatosporales</taxon>
        <taxon>Streptomycetaceae</taxon>
        <taxon>Streptomyces</taxon>
    </lineage>
</organism>
<geneLocation type="plasmid" evidence="2">
    <name>unnamed</name>
</geneLocation>
<evidence type="ECO:0000259" key="1">
    <source>
        <dbReference type="Pfam" id="PF14216"/>
    </source>
</evidence>
<sequence>MSPTRIQRRRTAGWTAPLDAQGRKPVYVGRGSQWGNPWVVIKTDTGTGWAVNWAGHTQQQRPKGLRDFILANDQRDAHTLAVELFEIYVNHRPQLWVAVPKQLAGRDLMCWCAESLPCHAAVLLALANEGSSE</sequence>
<dbReference type="Pfam" id="PF14216">
    <property type="entry name" value="DUF4326"/>
    <property type="match status" value="1"/>
</dbReference>
<dbReference type="KEGG" id="sseo:D0Z67_29350"/>
<feature type="domain" description="DUF4326" evidence="1">
    <location>
        <begin position="21"/>
        <end position="124"/>
    </location>
</feature>
<dbReference type="EMBL" id="CP032230">
    <property type="protein sequence ID" value="QBJ94528.1"/>
    <property type="molecule type" value="Genomic_DNA"/>
</dbReference>
<protein>
    <submittedName>
        <fullName evidence="2">DUF4326 domain-containing protein</fullName>
    </submittedName>
</protein>
<proteinExistence type="predicted"/>
<dbReference type="RefSeq" id="WP_037775735.1">
    <property type="nucleotide sequence ID" value="NZ_CP032230.1"/>
</dbReference>
<reference evidence="2 3" key="1">
    <citation type="submission" date="2018-08" db="EMBL/GenBank/DDBJ databases">
        <title>The complete genome sequence of Streptomyces seoulensis, a pioneer strain for nickel superoxide dismutase discovery.</title>
        <authorList>
            <person name="Shin J."/>
            <person name="Lee J.-S."/>
            <person name="Lee E.-J."/>
            <person name="Youn H.-D."/>
        </authorList>
    </citation>
    <scope>NUCLEOTIDE SEQUENCE [LARGE SCALE GENOMIC DNA]</scope>
    <source>
        <strain evidence="2 3">KCTC 9819</strain>
        <plasmid evidence="2 3">unnamed</plasmid>
    </source>
</reference>
<dbReference type="STRING" id="73044.GCA_000725795_04861"/>
<dbReference type="GeneID" id="300103002"/>
<dbReference type="Proteomes" id="UP000292547">
    <property type="component" value="Plasmid unnamed"/>
</dbReference>
<keyword evidence="2" id="KW-0614">Plasmid</keyword>
<dbReference type="AlphaFoldDB" id="A0A4P6U873"/>
<evidence type="ECO:0000313" key="3">
    <source>
        <dbReference type="Proteomes" id="UP000292547"/>
    </source>
</evidence>
<keyword evidence="3" id="KW-1185">Reference proteome</keyword>
<gene>
    <name evidence="2" type="ORF">D0Z67_29350</name>
</gene>
<dbReference type="OrthoDB" id="3483205at2"/>
<accession>A0A4P6U873</accession>
<evidence type="ECO:0000313" key="2">
    <source>
        <dbReference type="EMBL" id="QBJ94528.1"/>
    </source>
</evidence>
<name>A0A4P6U873_STRSO</name>
<dbReference type="InterPro" id="IPR025475">
    <property type="entry name" value="DUF4326"/>
</dbReference>